<dbReference type="PANTHER" id="PTHR32096">
    <property type="entry name" value="WRKY TRANSCRIPTION FACTOR 30-RELATED-RELATED"/>
    <property type="match status" value="1"/>
</dbReference>
<dbReference type="Proteomes" id="UP000243975">
    <property type="component" value="Unassembled WGS sequence"/>
</dbReference>
<dbReference type="AlphaFoldDB" id="A0A103T771"/>
<dbReference type="GO" id="GO:0003700">
    <property type="term" value="F:DNA-binding transcription factor activity"/>
    <property type="evidence" value="ECO:0007669"/>
    <property type="project" value="InterPro"/>
</dbReference>
<feature type="domain" description="WRKY" evidence="7">
    <location>
        <begin position="154"/>
        <end position="205"/>
    </location>
</feature>
<feature type="non-terminal residue" evidence="8">
    <location>
        <position position="1"/>
    </location>
</feature>
<dbReference type="SUPFAM" id="SSF118290">
    <property type="entry name" value="WRKY DNA-binding domain"/>
    <property type="match status" value="2"/>
</dbReference>
<dbReference type="SMART" id="SM00774">
    <property type="entry name" value="WRKY"/>
    <property type="match status" value="2"/>
</dbReference>
<evidence type="ECO:0000256" key="6">
    <source>
        <dbReference type="SAM" id="MobiDB-lite"/>
    </source>
</evidence>
<keyword evidence="4" id="KW-0804">Transcription</keyword>
<sequence>RRQAKVIKRIAIEEPLDDGYVWRKYGEKKILNSKYPRQYYRCNSKILHNCYATKQVERSTKDPSFFIVAYSGNHTCPRILSTNCSSTATELAARTVRTRDSSPATESASTINDSSFQNPTRLQSLDLKKKNTRNAECTTQVKIILKTGFDKPPDDGYAWSKYGIKRIKGADFRAYYKCRHCNVKKRVERSFDDQCIVEITYKGVHTCLRLPITSHSTTATKSASGILENSDTTSIAAESASSILTIAQSASIVTENSFGQDSIKKISGSASIQKWEQVESDIQSSFSPPFILESSSSCVTSKANMITSEVVGNSSRNLPSSANTPEDAKEFPLPAFMASKEMGDKITKFHQLVCPSGKV</sequence>
<accession>A0A103T771</accession>
<dbReference type="InterPro" id="IPR003657">
    <property type="entry name" value="WRKY_dom"/>
</dbReference>
<feature type="compositionally biased region" description="Polar residues" evidence="6">
    <location>
        <begin position="101"/>
        <end position="117"/>
    </location>
</feature>
<evidence type="ECO:0000256" key="3">
    <source>
        <dbReference type="ARBA" id="ARBA00023125"/>
    </source>
</evidence>
<dbReference type="Gene3D" id="2.20.25.80">
    <property type="entry name" value="WRKY domain"/>
    <property type="match status" value="2"/>
</dbReference>
<keyword evidence="2" id="KW-0805">Transcription regulation</keyword>
<proteinExistence type="predicted"/>
<keyword evidence="9" id="KW-1185">Reference proteome</keyword>
<evidence type="ECO:0000256" key="2">
    <source>
        <dbReference type="ARBA" id="ARBA00023015"/>
    </source>
</evidence>
<dbReference type="Gramene" id="KVH08615">
    <property type="protein sequence ID" value="KVH08615"/>
    <property type="gene ID" value="Ccrd_025964"/>
</dbReference>
<gene>
    <name evidence="8" type="ORF">Ccrd_025964</name>
</gene>
<evidence type="ECO:0000256" key="1">
    <source>
        <dbReference type="ARBA" id="ARBA00004123"/>
    </source>
</evidence>
<comment type="subcellular location">
    <subcellularLocation>
        <location evidence="1">Nucleus</location>
    </subcellularLocation>
</comment>
<organism evidence="8 9">
    <name type="scientific">Cynara cardunculus var. scolymus</name>
    <name type="common">Globe artichoke</name>
    <name type="synonym">Cynara scolymus</name>
    <dbReference type="NCBI Taxonomy" id="59895"/>
    <lineage>
        <taxon>Eukaryota</taxon>
        <taxon>Viridiplantae</taxon>
        <taxon>Streptophyta</taxon>
        <taxon>Embryophyta</taxon>
        <taxon>Tracheophyta</taxon>
        <taxon>Spermatophyta</taxon>
        <taxon>Magnoliopsida</taxon>
        <taxon>eudicotyledons</taxon>
        <taxon>Gunneridae</taxon>
        <taxon>Pentapetalae</taxon>
        <taxon>asterids</taxon>
        <taxon>campanulids</taxon>
        <taxon>Asterales</taxon>
        <taxon>Asteraceae</taxon>
        <taxon>Carduoideae</taxon>
        <taxon>Cardueae</taxon>
        <taxon>Carduinae</taxon>
        <taxon>Cynara</taxon>
    </lineage>
</organism>
<evidence type="ECO:0000259" key="7">
    <source>
        <dbReference type="PROSITE" id="PS50811"/>
    </source>
</evidence>
<dbReference type="InterPro" id="IPR036576">
    <property type="entry name" value="WRKY_dom_sf"/>
</dbReference>
<protein>
    <submittedName>
        <fullName evidence="8">DNA-binding WRKY</fullName>
    </submittedName>
</protein>
<dbReference type="PROSITE" id="PS50811">
    <property type="entry name" value="WRKY"/>
    <property type="match status" value="2"/>
</dbReference>
<feature type="domain" description="WRKY" evidence="7">
    <location>
        <begin position="11"/>
        <end position="79"/>
    </location>
</feature>
<keyword evidence="5" id="KW-0539">Nucleus</keyword>
<dbReference type="Pfam" id="PF03106">
    <property type="entry name" value="WRKY"/>
    <property type="match status" value="2"/>
</dbReference>
<reference evidence="8 9" key="1">
    <citation type="journal article" date="2016" name="Sci. Rep.">
        <title>The genome sequence of the outbreeding globe artichoke constructed de novo incorporating a phase-aware low-pass sequencing strategy of F1 progeny.</title>
        <authorList>
            <person name="Scaglione D."/>
            <person name="Reyes-Chin-Wo S."/>
            <person name="Acquadro A."/>
            <person name="Froenicke L."/>
            <person name="Portis E."/>
            <person name="Beitel C."/>
            <person name="Tirone M."/>
            <person name="Mauro R."/>
            <person name="Lo Monaco A."/>
            <person name="Mauromicale G."/>
            <person name="Faccioli P."/>
            <person name="Cattivelli L."/>
            <person name="Rieseberg L."/>
            <person name="Michelmore R."/>
            <person name="Lanteri S."/>
        </authorList>
    </citation>
    <scope>NUCLEOTIDE SEQUENCE [LARGE SCALE GENOMIC DNA]</scope>
    <source>
        <strain evidence="8">2C</strain>
    </source>
</reference>
<evidence type="ECO:0000313" key="9">
    <source>
        <dbReference type="Proteomes" id="UP000243975"/>
    </source>
</evidence>
<dbReference type="GO" id="GO:0000976">
    <property type="term" value="F:transcription cis-regulatory region binding"/>
    <property type="evidence" value="ECO:0007669"/>
    <property type="project" value="TreeGrafter"/>
</dbReference>
<keyword evidence="3 8" id="KW-0238">DNA-binding</keyword>
<dbReference type="GO" id="GO:0005634">
    <property type="term" value="C:nucleus"/>
    <property type="evidence" value="ECO:0007669"/>
    <property type="project" value="UniProtKB-SubCell"/>
</dbReference>
<evidence type="ECO:0000256" key="4">
    <source>
        <dbReference type="ARBA" id="ARBA00023163"/>
    </source>
</evidence>
<dbReference type="InterPro" id="IPR044810">
    <property type="entry name" value="WRKY_plant"/>
</dbReference>
<dbReference type="PANTHER" id="PTHR32096:SF146">
    <property type="entry name" value="WRKY TRANSCRIPTION FACTOR 19-RELATED"/>
    <property type="match status" value="1"/>
</dbReference>
<name>A0A103T771_CYNCS</name>
<dbReference type="EMBL" id="LEKV01007189">
    <property type="protein sequence ID" value="KVH08615.1"/>
    <property type="molecule type" value="Genomic_DNA"/>
</dbReference>
<evidence type="ECO:0000313" key="8">
    <source>
        <dbReference type="EMBL" id="KVH08615.1"/>
    </source>
</evidence>
<evidence type="ECO:0000256" key="5">
    <source>
        <dbReference type="ARBA" id="ARBA00023242"/>
    </source>
</evidence>
<feature type="region of interest" description="Disordered" evidence="6">
    <location>
        <begin position="95"/>
        <end position="117"/>
    </location>
</feature>
<comment type="caution">
    <text evidence="8">The sequence shown here is derived from an EMBL/GenBank/DDBJ whole genome shotgun (WGS) entry which is preliminary data.</text>
</comment>